<name>A0A9W6LIV7_9ACTN</name>
<dbReference type="InterPro" id="IPR050109">
    <property type="entry name" value="HTH-type_TetR-like_transc_reg"/>
</dbReference>
<dbReference type="EMBL" id="BSDT01000001">
    <property type="protein sequence ID" value="GLI44056.1"/>
    <property type="molecule type" value="Genomic_DNA"/>
</dbReference>
<feature type="DNA-binding region" description="H-T-H motif" evidence="2">
    <location>
        <begin position="24"/>
        <end position="43"/>
    </location>
</feature>
<dbReference type="InterPro" id="IPR001647">
    <property type="entry name" value="HTH_TetR"/>
</dbReference>
<sequence length="187" mass="20317">MGNKDKLLSAARECLLSLGYTNTTVRELVKASGANQASINYHFGSKERLLTGALQELNREWGEVLFAALGGPERQGAPEEHEARWARIIDSIQEHRSLWFVNFEAVSAARHDEEIRTMIVEGQRQSRVSLARAFAGLDPDTAASGTVLAVGSHYYSLLVGVAAQWLADPDSAPSAAQVVAADTRSRP</sequence>
<comment type="caution">
    <text evidence="4">The sequence shown here is derived from an EMBL/GenBank/DDBJ whole genome shotgun (WGS) entry which is preliminary data.</text>
</comment>
<evidence type="ECO:0000256" key="1">
    <source>
        <dbReference type="ARBA" id="ARBA00023125"/>
    </source>
</evidence>
<organism evidence="4 5">
    <name type="scientific">Glycomyces algeriensis</name>
    <dbReference type="NCBI Taxonomy" id="256037"/>
    <lineage>
        <taxon>Bacteria</taxon>
        <taxon>Bacillati</taxon>
        <taxon>Actinomycetota</taxon>
        <taxon>Actinomycetes</taxon>
        <taxon>Glycomycetales</taxon>
        <taxon>Glycomycetaceae</taxon>
        <taxon>Glycomyces</taxon>
    </lineage>
</organism>
<dbReference type="PANTHER" id="PTHR30055">
    <property type="entry name" value="HTH-TYPE TRANSCRIPTIONAL REGULATOR RUTR"/>
    <property type="match status" value="1"/>
</dbReference>
<dbReference type="PRINTS" id="PR00455">
    <property type="entry name" value="HTHTETR"/>
</dbReference>
<dbReference type="AlphaFoldDB" id="A0A9W6LIV7"/>
<dbReference type="InterPro" id="IPR023772">
    <property type="entry name" value="DNA-bd_HTH_TetR-type_CS"/>
</dbReference>
<protein>
    <submittedName>
        <fullName evidence="4">TetR family transcriptional regulator</fullName>
    </submittedName>
</protein>
<dbReference type="InterPro" id="IPR009057">
    <property type="entry name" value="Homeodomain-like_sf"/>
</dbReference>
<dbReference type="RefSeq" id="WP_270114753.1">
    <property type="nucleotide sequence ID" value="NZ_BAAAOL010000007.1"/>
</dbReference>
<dbReference type="GO" id="GO:0003700">
    <property type="term" value="F:DNA-binding transcription factor activity"/>
    <property type="evidence" value="ECO:0007669"/>
    <property type="project" value="TreeGrafter"/>
</dbReference>
<dbReference type="Gene3D" id="1.10.357.10">
    <property type="entry name" value="Tetracycline Repressor, domain 2"/>
    <property type="match status" value="1"/>
</dbReference>
<evidence type="ECO:0000256" key="2">
    <source>
        <dbReference type="PROSITE-ProRule" id="PRU00335"/>
    </source>
</evidence>
<dbReference type="PROSITE" id="PS50977">
    <property type="entry name" value="HTH_TETR_2"/>
    <property type="match status" value="1"/>
</dbReference>
<keyword evidence="5" id="KW-1185">Reference proteome</keyword>
<feature type="domain" description="HTH tetR-type" evidence="3">
    <location>
        <begin position="1"/>
        <end position="61"/>
    </location>
</feature>
<dbReference type="SUPFAM" id="SSF46689">
    <property type="entry name" value="Homeodomain-like"/>
    <property type="match status" value="1"/>
</dbReference>
<reference evidence="4" key="1">
    <citation type="submission" date="2022-12" db="EMBL/GenBank/DDBJ databases">
        <title>Reference genome sequencing for broad-spectrum identification of bacterial and archaeal isolates by mass spectrometry.</title>
        <authorList>
            <person name="Sekiguchi Y."/>
            <person name="Tourlousse D.M."/>
        </authorList>
    </citation>
    <scope>NUCLEOTIDE SEQUENCE</scope>
    <source>
        <strain evidence="4">LLR39Z86</strain>
    </source>
</reference>
<evidence type="ECO:0000259" key="3">
    <source>
        <dbReference type="PROSITE" id="PS50977"/>
    </source>
</evidence>
<evidence type="ECO:0000313" key="5">
    <source>
        <dbReference type="Proteomes" id="UP001144313"/>
    </source>
</evidence>
<accession>A0A9W6LIV7</accession>
<dbReference type="PANTHER" id="PTHR30055:SF219">
    <property type="entry name" value="TRANSCRIPTIONAL REGULATORY PROTEIN"/>
    <property type="match status" value="1"/>
</dbReference>
<keyword evidence="1 2" id="KW-0238">DNA-binding</keyword>
<evidence type="ECO:0000313" key="4">
    <source>
        <dbReference type="EMBL" id="GLI44056.1"/>
    </source>
</evidence>
<dbReference type="GO" id="GO:0000976">
    <property type="term" value="F:transcription cis-regulatory region binding"/>
    <property type="evidence" value="ECO:0007669"/>
    <property type="project" value="TreeGrafter"/>
</dbReference>
<dbReference type="InterPro" id="IPR036271">
    <property type="entry name" value="Tet_transcr_reg_TetR-rel_C_sf"/>
</dbReference>
<dbReference type="Proteomes" id="UP001144313">
    <property type="component" value="Unassembled WGS sequence"/>
</dbReference>
<proteinExistence type="predicted"/>
<dbReference type="SUPFAM" id="SSF48498">
    <property type="entry name" value="Tetracyclin repressor-like, C-terminal domain"/>
    <property type="match status" value="1"/>
</dbReference>
<dbReference type="Pfam" id="PF00440">
    <property type="entry name" value="TetR_N"/>
    <property type="match status" value="1"/>
</dbReference>
<gene>
    <name evidence="4" type="primary">acrR</name>
    <name evidence="4" type="ORF">GALLR39Z86_39060</name>
</gene>
<dbReference type="PROSITE" id="PS01081">
    <property type="entry name" value="HTH_TETR_1"/>
    <property type="match status" value="1"/>
</dbReference>